<dbReference type="InterPro" id="IPR029787">
    <property type="entry name" value="Nucleotide_cyclase"/>
</dbReference>
<evidence type="ECO:0000259" key="3">
    <source>
        <dbReference type="PROSITE" id="PS50887"/>
    </source>
</evidence>
<dbReference type="PANTHER" id="PTHR33121">
    <property type="entry name" value="CYCLIC DI-GMP PHOSPHODIESTERASE PDEF"/>
    <property type="match status" value="1"/>
</dbReference>
<dbReference type="Gene3D" id="3.20.20.450">
    <property type="entry name" value="EAL domain"/>
    <property type="match status" value="1"/>
</dbReference>
<evidence type="ECO:0000256" key="1">
    <source>
        <dbReference type="PROSITE-ProRule" id="PRU00703"/>
    </source>
</evidence>
<keyword evidence="1" id="KW-0129">CBS domain</keyword>
<evidence type="ECO:0000313" key="5">
    <source>
        <dbReference type="EMBL" id="MBD1549458.1"/>
    </source>
</evidence>
<dbReference type="NCBIfam" id="TIGR00254">
    <property type="entry name" value="GGDEF"/>
    <property type="match status" value="1"/>
</dbReference>
<dbReference type="SUPFAM" id="SSF55073">
    <property type="entry name" value="Nucleotide cyclase"/>
    <property type="match status" value="1"/>
</dbReference>
<dbReference type="PANTHER" id="PTHR33121:SF76">
    <property type="entry name" value="SIGNALING PROTEIN"/>
    <property type="match status" value="1"/>
</dbReference>
<dbReference type="AlphaFoldDB" id="A0A926S7B2"/>
<dbReference type="InterPro" id="IPR043128">
    <property type="entry name" value="Rev_trsase/Diguanyl_cyclase"/>
</dbReference>
<dbReference type="SUPFAM" id="SSF54631">
    <property type="entry name" value="CBS-domain pair"/>
    <property type="match status" value="1"/>
</dbReference>
<accession>A0A926S7B2</accession>
<dbReference type="PROSITE" id="PS51371">
    <property type="entry name" value="CBS"/>
    <property type="match status" value="1"/>
</dbReference>
<dbReference type="Pfam" id="PF00563">
    <property type="entry name" value="EAL"/>
    <property type="match status" value="1"/>
</dbReference>
<dbReference type="Proteomes" id="UP000598467">
    <property type="component" value="Unassembled WGS sequence"/>
</dbReference>
<organism evidence="5 6">
    <name type="scientific">Roseibium aggregatum</name>
    <dbReference type="NCBI Taxonomy" id="187304"/>
    <lineage>
        <taxon>Bacteria</taxon>
        <taxon>Pseudomonadati</taxon>
        <taxon>Pseudomonadota</taxon>
        <taxon>Alphaproteobacteria</taxon>
        <taxon>Hyphomicrobiales</taxon>
        <taxon>Stappiaceae</taxon>
        <taxon>Roseibium</taxon>
    </lineage>
</organism>
<dbReference type="Gene3D" id="3.10.580.10">
    <property type="entry name" value="CBS-domain"/>
    <property type="match status" value="1"/>
</dbReference>
<dbReference type="InterPro" id="IPR035919">
    <property type="entry name" value="EAL_sf"/>
</dbReference>
<dbReference type="CDD" id="cd01948">
    <property type="entry name" value="EAL"/>
    <property type="match status" value="1"/>
</dbReference>
<evidence type="ECO:0000259" key="4">
    <source>
        <dbReference type="PROSITE" id="PS51371"/>
    </source>
</evidence>
<name>A0A926S7B2_9HYPH</name>
<dbReference type="SMART" id="SM00267">
    <property type="entry name" value="GGDEF"/>
    <property type="match status" value="1"/>
</dbReference>
<sequence length="636" mass="70743">MQCSRVGQTVTIAKHEWAATLRFDMIPQVFLTNADKVLDYALQPIVDAHSGDVYGFEALVRNTDQLGCATPGELFDLAHSIDCLPRLELLLRRKAIGKFASIPHRSAEKLFLNVDARLLEAHDFLMPETVTILSKHDLKPTSICLEVSEAEDTSQMSKVKEFVKRGRTLDFSFAIDDFGKGYSQLQSLYDFEPDILKIDRFFIQSIQSDARKRLLVGSMVDLAHVLGMRVVAEGVETEAELKVCRQVGCDLIQGYLVAHPSTRISDALPRYERIASVAAAQKQSGQSDSELLRREIRPLVALRDDATMDDVLALLRAGRAYPFIPVVNAADEPLGLIQETDIKDLIYMPFGQDLLRNKAVNNKLRKFAHRCPVADLNSRLDQLVGMIAHDDDAGGGVIITLKGKYYGFLTTSSLLKIANEIRMREAEDQNPLTKLPGNGSVTSFVCDEAANSDAERSFCYIDFDHFKPFNDTYGFRTGDRALLLFSELIKRLANSGRDFAGHIGGDDFFIGLKDRSLDEVESLMSALQAEFRHQAESFYDPQHREAGFICAKDRTGVERRFPLLTCSVAILHLPAGLAVDNQDLLLRQIATLKYDAKADEHGIVTATFGHKPDQKSKTPLLAMNGAAPPEKYALSN</sequence>
<comment type="caution">
    <text evidence="5">The sequence shown here is derived from an EMBL/GenBank/DDBJ whole genome shotgun (WGS) entry which is preliminary data.</text>
</comment>
<feature type="domain" description="EAL" evidence="2">
    <location>
        <begin position="20"/>
        <end position="274"/>
    </location>
</feature>
<protein>
    <submittedName>
        <fullName evidence="5">EAL and GGDEF domain-containing protein</fullName>
    </submittedName>
</protein>
<dbReference type="CDD" id="cd01949">
    <property type="entry name" value="GGDEF"/>
    <property type="match status" value="1"/>
</dbReference>
<evidence type="ECO:0000259" key="2">
    <source>
        <dbReference type="PROSITE" id="PS50883"/>
    </source>
</evidence>
<dbReference type="PROSITE" id="PS50887">
    <property type="entry name" value="GGDEF"/>
    <property type="match status" value="1"/>
</dbReference>
<evidence type="ECO:0000313" key="6">
    <source>
        <dbReference type="Proteomes" id="UP000598467"/>
    </source>
</evidence>
<dbReference type="EMBL" id="JABFCZ010000039">
    <property type="protein sequence ID" value="MBD1549458.1"/>
    <property type="molecule type" value="Genomic_DNA"/>
</dbReference>
<dbReference type="InterPro" id="IPR046342">
    <property type="entry name" value="CBS_dom_sf"/>
</dbReference>
<dbReference type="InterPro" id="IPR000644">
    <property type="entry name" value="CBS_dom"/>
</dbReference>
<dbReference type="InterPro" id="IPR050706">
    <property type="entry name" value="Cyclic-di-GMP_PDE-like"/>
</dbReference>
<dbReference type="Pfam" id="PF00990">
    <property type="entry name" value="GGDEF"/>
    <property type="match status" value="1"/>
</dbReference>
<proteinExistence type="predicted"/>
<reference evidence="5" key="1">
    <citation type="submission" date="2020-05" db="EMBL/GenBank/DDBJ databases">
        <title>Identification of trans-AT polyketide cluster in two marine bacteria, producers of a novel glutaramide-containing polyketide sesbanimide D and analogs.</title>
        <authorList>
            <person name="Kacar D."/>
            <person name="Rodriguez P."/>
            <person name="Canedo L."/>
            <person name="Gonzalez E."/>
            <person name="Galan B."/>
            <person name="De La Calle F."/>
            <person name="Garcia J.L."/>
        </authorList>
    </citation>
    <scope>NUCLEOTIDE SEQUENCE</scope>
    <source>
        <strain evidence="5">PHM038</strain>
    </source>
</reference>
<dbReference type="SMART" id="SM00052">
    <property type="entry name" value="EAL"/>
    <property type="match status" value="1"/>
</dbReference>
<dbReference type="SUPFAM" id="SSF141868">
    <property type="entry name" value="EAL domain-like"/>
    <property type="match status" value="1"/>
</dbReference>
<dbReference type="Gene3D" id="3.30.70.270">
    <property type="match status" value="1"/>
</dbReference>
<dbReference type="GO" id="GO:0071111">
    <property type="term" value="F:cyclic-guanylate-specific phosphodiesterase activity"/>
    <property type="evidence" value="ECO:0007669"/>
    <property type="project" value="InterPro"/>
</dbReference>
<dbReference type="InterPro" id="IPR001633">
    <property type="entry name" value="EAL_dom"/>
</dbReference>
<dbReference type="Pfam" id="PF00571">
    <property type="entry name" value="CBS"/>
    <property type="match status" value="1"/>
</dbReference>
<gene>
    <name evidence="5" type="ORF">HK439_24635</name>
</gene>
<feature type="domain" description="CBS" evidence="4">
    <location>
        <begin position="295"/>
        <end position="354"/>
    </location>
</feature>
<dbReference type="PROSITE" id="PS50883">
    <property type="entry name" value="EAL"/>
    <property type="match status" value="1"/>
</dbReference>
<feature type="domain" description="GGDEF" evidence="3">
    <location>
        <begin position="454"/>
        <end position="611"/>
    </location>
</feature>
<dbReference type="InterPro" id="IPR000160">
    <property type="entry name" value="GGDEF_dom"/>
</dbReference>